<dbReference type="InterPro" id="IPR013780">
    <property type="entry name" value="Glyco_hydro_b"/>
</dbReference>
<dbReference type="InterPro" id="IPR017853">
    <property type="entry name" value="GH"/>
</dbReference>
<dbReference type="AlphaFoldDB" id="A0A1D7QVK9"/>
<keyword evidence="8" id="KW-1185">Reference proteome</keyword>
<accession>A0A1D7QVK9</accession>
<dbReference type="SUPFAM" id="SSF51445">
    <property type="entry name" value="(Trans)glycosidases"/>
    <property type="match status" value="1"/>
</dbReference>
<feature type="domain" description="Glycosyl hydrolase family 13 catalytic" evidence="6">
    <location>
        <begin position="50"/>
        <end position="408"/>
    </location>
</feature>
<dbReference type="PATRIC" id="fig|632773.3.peg.1779"/>
<comment type="catalytic activity">
    <reaction evidence="5">
        <text>Endohydrolysis of (1-&gt;4)-alpha-D-glucosidic linkages in polysaccharides containing three or more (1-&gt;4)-alpha-linked D-glucose units.</text>
        <dbReference type="EC" id="3.2.1.1"/>
    </reaction>
</comment>
<dbReference type="PRINTS" id="PR00110">
    <property type="entry name" value="ALPHAAMYLASE"/>
</dbReference>
<dbReference type="GO" id="GO:0009313">
    <property type="term" value="P:oligosaccharide catabolic process"/>
    <property type="evidence" value="ECO:0007669"/>
    <property type="project" value="TreeGrafter"/>
</dbReference>
<dbReference type="EC" id="3.2.1.1" evidence="5"/>
<dbReference type="SMART" id="SM00642">
    <property type="entry name" value="Aamy"/>
    <property type="match status" value="1"/>
</dbReference>
<evidence type="ECO:0000313" key="8">
    <source>
        <dbReference type="Proteomes" id="UP000094463"/>
    </source>
</evidence>
<proteinExistence type="inferred from homology"/>
<dbReference type="Gene3D" id="3.20.20.80">
    <property type="entry name" value="Glycosidases"/>
    <property type="match status" value="1"/>
</dbReference>
<sequence>MKKILISGLLTGAVLLSACTDDEQDVLTAGDFPAEDPELIDHFPETVFYEIFIRAFYDSTGDGIGDIPGMTSQLDYLEELGVEGIWLMPFHPSPTYHGYDVTDYYDINPDYGTMDDFRTFIDEANDRGIKVLMDFVVNHSSREHPWFEEATSDPDSEYRDWYIWADEDTNLSERGEWGQNMWHGTEPNQYMSVFWEGMPDLNMDNPDVREEIYTIGEFWLDDVGVDGFRLDAAKHIYPGEEEKNHEFWREFSSEMEAVKDDVFILGEVWAPAQVTGPYLDGGLHSTFNFDLAEDFIQAARREGNARLVSSYLNTLERFDQFSDSYIESTFLTNHDINRVMTQLSGNEDRMRMAASLLLSFPGSPFVYYGEEIGMEGSKPDEHIREPMLWYEERESGQTSWINPRHNLDEDGASVEQMQGDPESLWSHYQTWIHLRRSEPALLYGDLLEAKTEADGIISLIRKTEDESLLILHNMSDEEVSVSVADEDNVNRLYYTDVDDITYNDRTITLPPYSSAILN</sequence>
<dbReference type="STRING" id="632773.BBEV_1693"/>
<evidence type="ECO:0000256" key="1">
    <source>
        <dbReference type="ARBA" id="ARBA00008061"/>
    </source>
</evidence>
<dbReference type="Pfam" id="PF23915">
    <property type="entry name" value="SusG_C"/>
    <property type="match status" value="1"/>
</dbReference>
<dbReference type="PANTHER" id="PTHR10357">
    <property type="entry name" value="ALPHA-AMYLASE FAMILY MEMBER"/>
    <property type="match status" value="1"/>
</dbReference>
<keyword evidence="2 5" id="KW-0378">Hydrolase</keyword>
<dbReference type="InterPro" id="IPR045857">
    <property type="entry name" value="O16G_dom_2"/>
</dbReference>
<dbReference type="OrthoDB" id="9805159at2"/>
<dbReference type="InterPro" id="IPR006046">
    <property type="entry name" value="Alpha_amylase"/>
</dbReference>
<keyword evidence="7" id="KW-0413">Isomerase</keyword>
<dbReference type="KEGG" id="bbev:BBEV_1693"/>
<evidence type="ECO:0000259" key="6">
    <source>
        <dbReference type="SMART" id="SM00642"/>
    </source>
</evidence>
<dbReference type="PROSITE" id="PS51257">
    <property type="entry name" value="PROKAR_LIPOPROTEIN"/>
    <property type="match status" value="1"/>
</dbReference>
<dbReference type="InterPro" id="IPR056300">
    <property type="entry name" value="SusG-like_C"/>
</dbReference>
<dbReference type="SUPFAM" id="SSF51011">
    <property type="entry name" value="Glycosyl hydrolase domain"/>
    <property type="match status" value="1"/>
</dbReference>
<dbReference type="Proteomes" id="UP000094463">
    <property type="component" value="Chromosome"/>
</dbReference>
<name>A0A1D7QVK9_9BACI</name>
<dbReference type="GO" id="GO:0004556">
    <property type="term" value="F:alpha-amylase activity"/>
    <property type="evidence" value="ECO:0007669"/>
    <property type="project" value="UniProtKB-UniRule"/>
</dbReference>
<dbReference type="InterPro" id="IPR006047">
    <property type="entry name" value="GH13_cat_dom"/>
</dbReference>
<keyword evidence="5" id="KW-0119">Carbohydrate metabolism</keyword>
<dbReference type="PANTHER" id="PTHR10357:SF179">
    <property type="entry name" value="NEUTRAL AND BASIC AMINO ACID TRANSPORT PROTEIN RBAT"/>
    <property type="match status" value="1"/>
</dbReference>
<dbReference type="EMBL" id="CP012502">
    <property type="protein sequence ID" value="AOM83054.1"/>
    <property type="molecule type" value="Genomic_DNA"/>
</dbReference>
<dbReference type="CDD" id="cd11316">
    <property type="entry name" value="AmyAc_bac2_AmyA"/>
    <property type="match status" value="1"/>
</dbReference>
<gene>
    <name evidence="7" type="primary">treC</name>
    <name evidence="7" type="ORF">BBEV_1693</name>
</gene>
<comment type="similarity">
    <text evidence="1 4">Belongs to the glycosyl hydrolase 13 family.</text>
</comment>
<evidence type="ECO:0000256" key="5">
    <source>
        <dbReference type="RuleBase" id="RU361134"/>
    </source>
</evidence>
<evidence type="ECO:0000256" key="2">
    <source>
        <dbReference type="ARBA" id="ARBA00022801"/>
    </source>
</evidence>
<dbReference type="Gene3D" id="3.90.400.10">
    <property type="entry name" value="Oligo-1,6-glucosidase, Domain 2"/>
    <property type="match status" value="1"/>
</dbReference>
<dbReference type="Pfam" id="PF00128">
    <property type="entry name" value="Alpha-amylase"/>
    <property type="match status" value="1"/>
</dbReference>
<dbReference type="GO" id="GO:0016853">
    <property type="term" value="F:isomerase activity"/>
    <property type="evidence" value="ECO:0007669"/>
    <property type="project" value="UniProtKB-KW"/>
</dbReference>
<dbReference type="RefSeq" id="WP_069365073.1">
    <property type="nucleotide sequence ID" value="NZ_CP012502.1"/>
</dbReference>
<protein>
    <recommendedName>
        <fullName evidence="5">Alpha-amylase</fullName>
        <ecNumber evidence="5">3.2.1.1</ecNumber>
    </recommendedName>
</protein>
<dbReference type="GO" id="GO:0043169">
    <property type="term" value="F:cation binding"/>
    <property type="evidence" value="ECO:0007669"/>
    <property type="project" value="InterPro"/>
</dbReference>
<evidence type="ECO:0000256" key="3">
    <source>
        <dbReference type="ARBA" id="ARBA00023295"/>
    </source>
</evidence>
<evidence type="ECO:0000313" key="7">
    <source>
        <dbReference type="EMBL" id="AOM83054.1"/>
    </source>
</evidence>
<keyword evidence="3 5" id="KW-0326">Glycosidase</keyword>
<reference evidence="7 8" key="1">
    <citation type="submission" date="2015-08" db="EMBL/GenBank/DDBJ databases">
        <title>The complete genome sequence of Bacillus beveridgei MLTeJB.</title>
        <authorList>
            <person name="Hanson T.E."/>
            <person name="Mesa C."/>
            <person name="Basesman S.M."/>
            <person name="Oremland R.S."/>
        </authorList>
    </citation>
    <scope>NUCLEOTIDE SEQUENCE [LARGE SCALE GENOMIC DNA]</scope>
    <source>
        <strain evidence="7 8">MLTeJB</strain>
    </source>
</reference>
<evidence type="ECO:0000256" key="4">
    <source>
        <dbReference type="RuleBase" id="RU003615"/>
    </source>
</evidence>
<organism evidence="7 8">
    <name type="scientific">Salisediminibacterium beveridgei</name>
    <dbReference type="NCBI Taxonomy" id="632773"/>
    <lineage>
        <taxon>Bacteria</taxon>
        <taxon>Bacillati</taxon>
        <taxon>Bacillota</taxon>
        <taxon>Bacilli</taxon>
        <taxon>Bacillales</taxon>
        <taxon>Bacillaceae</taxon>
        <taxon>Salisediminibacterium</taxon>
    </lineage>
</organism>
<dbReference type="Gene3D" id="2.60.40.1180">
    <property type="entry name" value="Golgi alpha-mannosidase II"/>
    <property type="match status" value="1"/>
</dbReference>